<evidence type="ECO:0000313" key="1">
    <source>
        <dbReference type="EMBL" id="MCC8405764.1"/>
    </source>
</evidence>
<dbReference type="RefSeq" id="WP_230564520.1">
    <property type="nucleotide sequence ID" value="NZ_JAJITC010000026.1"/>
</dbReference>
<gene>
    <name evidence="1" type="ORF">LJ655_28570</name>
</gene>
<protein>
    <submittedName>
        <fullName evidence="1">Uncharacterized protein</fullName>
    </submittedName>
</protein>
<dbReference type="EMBL" id="JAJITC010000026">
    <property type="protein sequence ID" value="MCC8405764.1"/>
    <property type="molecule type" value="Genomic_DNA"/>
</dbReference>
<sequence>MHNNINFHALLNTESATFPDRNLGEPCCRLAVTRLDACSAAHTRRTKMRSALQDRRAMPDYTGG</sequence>
<evidence type="ECO:0000313" key="2">
    <source>
        <dbReference type="Proteomes" id="UP001430614"/>
    </source>
</evidence>
<dbReference type="Proteomes" id="UP001430614">
    <property type="component" value="Unassembled WGS sequence"/>
</dbReference>
<keyword evidence="2" id="KW-1185">Reference proteome</keyword>
<organism evidence="1 2">
    <name type="scientific">Paraburkholderia translucens</name>
    <dbReference type="NCBI Taxonomy" id="2886945"/>
    <lineage>
        <taxon>Bacteria</taxon>
        <taxon>Pseudomonadati</taxon>
        <taxon>Pseudomonadota</taxon>
        <taxon>Betaproteobacteria</taxon>
        <taxon>Burkholderiales</taxon>
        <taxon>Burkholderiaceae</taxon>
        <taxon>Paraburkholderia</taxon>
    </lineage>
</organism>
<name>A0ABS8KMY9_9BURK</name>
<reference evidence="1 2" key="1">
    <citation type="submission" date="2021-11" db="EMBL/GenBank/DDBJ databases">
        <authorList>
            <person name="Oh E.-T."/>
            <person name="Kim S.-B."/>
        </authorList>
    </citation>
    <scope>NUCLEOTIDE SEQUENCE [LARGE SCALE GENOMIC DNA]</scope>
    <source>
        <strain evidence="1 2">MMS20-SJTN17</strain>
    </source>
</reference>
<accession>A0ABS8KMY9</accession>
<comment type="caution">
    <text evidence="1">The sequence shown here is derived from an EMBL/GenBank/DDBJ whole genome shotgun (WGS) entry which is preliminary data.</text>
</comment>
<proteinExistence type="predicted"/>